<dbReference type="RefSeq" id="WP_302039608.1">
    <property type="nucleotide sequence ID" value="NZ_JAUKPO010000014.1"/>
</dbReference>
<comment type="similarity">
    <text evidence="6">Belongs to the NAD kinase family.</text>
</comment>
<comment type="caution">
    <text evidence="7">The sequence shown here is derived from an EMBL/GenBank/DDBJ whole genome shotgun (WGS) entry which is preliminary data.</text>
</comment>
<keyword evidence="8" id="KW-1185">Reference proteome</keyword>
<dbReference type="Gene3D" id="3.40.50.10330">
    <property type="entry name" value="Probable inorganic polyphosphate/atp-NAD kinase, domain 1"/>
    <property type="match status" value="1"/>
</dbReference>
<feature type="binding site" evidence="6">
    <location>
        <position position="177"/>
    </location>
    <ligand>
        <name>NAD(+)</name>
        <dbReference type="ChEBI" id="CHEBI:57540"/>
    </ligand>
</feature>
<comment type="function">
    <text evidence="6">Involved in the regulation of the intracellular balance of NAD and NADP, and is a key enzyme in the biosynthesis of NADP. Catalyzes specifically the phosphorylation on 2'-hydroxyl of the adenosine moiety of NAD to yield NADP.</text>
</comment>
<comment type="caution">
    <text evidence="6">Lacks conserved residue(s) required for the propagation of feature annotation.</text>
</comment>
<evidence type="ECO:0000256" key="4">
    <source>
        <dbReference type="ARBA" id="ARBA00023027"/>
    </source>
</evidence>
<accession>A0ABT8R9P2</accession>
<name>A0ABT8R9P2_9BACT</name>
<dbReference type="HAMAP" id="MF_00361">
    <property type="entry name" value="NAD_kinase"/>
    <property type="match status" value="1"/>
</dbReference>
<evidence type="ECO:0000256" key="6">
    <source>
        <dbReference type="HAMAP-Rule" id="MF_00361"/>
    </source>
</evidence>
<keyword evidence="3 6" id="KW-0521">NADP</keyword>
<dbReference type="EC" id="2.7.1.23" evidence="6"/>
<dbReference type="InterPro" id="IPR002504">
    <property type="entry name" value="NADK"/>
</dbReference>
<dbReference type="InterPro" id="IPR016064">
    <property type="entry name" value="NAD/diacylglycerol_kinase_sf"/>
</dbReference>
<feature type="binding site" evidence="6">
    <location>
        <begin position="188"/>
        <end position="193"/>
    </location>
    <ligand>
        <name>NAD(+)</name>
        <dbReference type="ChEBI" id="CHEBI:57540"/>
    </ligand>
</feature>
<comment type="subcellular location">
    <subcellularLocation>
        <location evidence="6">Cytoplasm</location>
    </subcellularLocation>
</comment>
<protein>
    <recommendedName>
        <fullName evidence="6">NAD kinase</fullName>
        <ecNumber evidence="6">2.7.1.23</ecNumber>
    </recommendedName>
    <alternativeName>
        <fullName evidence="6">ATP-dependent NAD kinase</fullName>
    </alternativeName>
</protein>
<feature type="binding site" evidence="6">
    <location>
        <begin position="147"/>
        <end position="148"/>
    </location>
    <ligand>
        <name>NAD(+)</name>
        <dbReference type="ChEBI" id="CHEBI:57540"/>
    </ligand>
</feature>
<dbReference type="NCBIfam" id="NF002521">
    <property type="entry name" value="PRK01911.1"/>
    <property type="match status" value="1"/>
</dbReference>
<keyword evidence="2 6" id="KW-0418">Kinase</keyword>
<keyword evidence="1 6" id="KW-0808">Transferase</keyword>
<feature type="binding site" evidence="6">
    <location>
        <begin position="74"/>
        <end position="75"/>
    </location>
    <ligand>
        <name>NAD(+)</name>
        <dbReference type="ChEBI" id="CHEBI:57540"/>
    </ligand>
</feature>
<keyword evidence="6" id="KW-0547">Nucleotide-binding</keyword>
<dbReference type="GO" id="GO:0003951">
    <property type="term" value="F:NAD+ kinase activity"/>
    <property type="evidence" value="ECO:0007669"/>
    <property type="project" value="UniProtKB-EC"/>
</dbReference>
<comment type="catalytic activity">
    <reaction evidence="5 6">
        <text>NAD(+) + ATP = ADP + NADP(+) + H(+)</text>
        <dbReference type="Rhea" id="RHEA:18629"/>
        <dbReference type="ChEBI" id="CHEBI:15378"/>
        <dbReference type="ChEBI" id="CHEBI:30616"/>
        <dbReference type="ChEBI" id="CHEBI:57540"/>
        <dbReference type="ChEBI" id="CHEBI:58349"/>
        <dbReference type="ChEBI" id="CHEBI:456216"/>
        <dbReference type="EC" id="2.7.1.23"/>
    </reaction>
</comment>
<dbReference type="InterPro" id="IPR017437">
    <property type="entry name" value="ATP-NAD_kinase_PpnK-typ_C"/>
</dbReference>
<evidence type="ECO:0000256" key="5">
    <source>
        <dbReference type="ARBA" id="ARBA00047925"/>
    </source>
</evidence>
<reference evidence="7" key="1">
    <citation type="submission" date="2023-07" db="EMBL/GenBank/DDBJ databases">
        <title>The genome sequence of Rhodocytophaga aerolata KACC 12507.</title>
        <authorList>
            <person name="Zhang X."/>
        </authorList>
    </citation>
    <scope>NUCLEOTIDE SEQUENCE</scope>
    <source>
        <strain evidence="7">KACC 12507</strain>
    </source>
</reference>
<evidence type="ECO:0000256" key="1">
    <source>
        <dbReference type="ARBA" id="ARBA00022679"/>
    </source>
</evidence>
<dbReference type="InterPro" id="IPR017438">
    <property type="entry name" value="ATP-NAD_kinase_N"/>
</dbReference>
<dbReference type="PANTHER" id="PTHR20275:SF0">
    <property type="entry name" value="NAD KINASE"/>
    <property type="match status" value="1"/>
</dbReference>
<proteinExistence type="inferred from homology"/>
<dbReference type="Pfam" id="PF20143">
    <property type="entry name" value="NAD_kinase_C"/>
    <property type="match status" value="1"/>
</dbReference>
<comment type="cofactor">
    <cofactor evidence="6">
        <name>a divalent metal cation</name>
        <dbReference type="ChEBI" id="CHEBI:60240"/>
    </cofactor>
</comment>
<gene>
    <name evidence="6" type="primary">nadK</name>
    <name evidence="7" type="ORF">Q0590_21190</name>
</gene>
<dbReference type="Gene3D" id="2.60.200.30">
    <property type="entry name" value="Probable inorganic polyphosphate/atp-NAD kinase, domain 2"/>
    <property type="match status" value="1"/>
</dbReference>
<evidence type="ECO:0000256" key="2">
    <source>
        <dbReference type="ARBA" id="ARBA00022777"/>
    </source>
</evidence>
<evidence type="ECO:0000313" key="8">
    <source>
        <dbReference type="Proteomes" id="UP001168528"/>
    </source>
</evidence>
<feature type="active site" description="Proton acceptor" evidence="6">
    <location>
        <position position="74"/>
    </location>
</feature>
<keyword evidence="4 6" id="KW-0520">NAD</keyword>
<evidence type="ECO:0000313" key="7">
    <source>
        <dbReference type="EMBL" id="MDO1448806.1"/>
    </source>
</evidence>
<dbReference type="PANTHER" id="PTHR20275">
    <property type="entry name" value="NAD KINASE"/>
    <property type="match status" value="1"/>
</dbReference>
<organism evidence="7 8">
    <name type="scientific">Rhodocytophaga aerolata</name>
    <dbReference type="NCBI Taxonomy" id="455078"/>
    <lineage>
        <taxon>Bacteria</taxon>
        <taxon>Pseudomonadati</taxon>
        <taxon>Bacteroidota</taxon>
        <taxon>Cytophagia</taxon>
        <taxon>Cytophagales</taxon>
        <taxon>Rhodocytophagaceae</taxon>
        <taxon>Rhodocytophaga</taxon>
    </lineage>
</organism>
<dbReference type="Pfam" id="PF01513">
    <property type="entry name" value="NAD_kinase"/>
    <property type="match status" value="1"/>
</dbReference>
<dbReference type="Proteomes" id="UP001168528">
    <property type="component" value="Unassembled WGS sequence"/>
</dbReference>
<sequence length="292" mass="32591">MKIAIHGRNFKEEAKPQIQAMFDELATRNVELQLSEAFHTFIHKAGIKKLPPVSLFSHYRDIFDASLVFSVGGDGTLLETVTYVGEREIPILGINTGTLGFLATTSPLQIKTAIDCIFNGYYSYDDRSLIRLESDRDIFDGLNFGLNEFTVTKRDTSSMIIVNTFINGEYLNSYWADGLIVATPTGSTGYSLSCGGPVVMPQTNNFIITPVSPHNLNVRPLIVSDDSIISFDIQGRGKNYLISLDSRSKVVDATVQLAVKKERFIARLMKLNGDNYLSTLRNKLNWGFDKRN</sequence>
<keyword evidence="6" id="KW-0963">Cytoplasm</keyword>
<dbReference type="SUPFAM" id="SSF111331">
    <property type="entry name" value="NAD kinase/diacylglycerol kinase-like"/>
    <property type="match status" value="1"/>
</dbReference>
<keyword evidence="6" id="KW-0067">ATP-binding</keyword>
<evidence type="ECO:0000256" key="3">
    <source>
        <dbReference type="ARBA" id="ARBA00022857"/>
    </source>
</evidence>
<dbReference type="EMBL" id="JAUKPO010000014">
    <property type="protein sequence ID" value="MDO1448806.1"/>
    <property type="molecule type" value="Genomic_DNA"/>
</dbReference>